<dbReference type="OrthoDB" id="9287at2157"/>
<evidence type="ECO:0000313" key="17">
    <source>
        <dbReference type="Proteomes" id="UP000069906"/>
    </source>
</evidence>
<evidence type="ECO:0000256" key="8">
    <source>
        <dbReference type="ARBA" id="ARBA00022842"/>
    </source>
</evidence>
<evidence type="ECO:0000256" key="7">
    <source>
        <dbReference type="ARBA" id="ARBA00022840"/>
    </source>
</evidence>
<dbReference type="GO" id="GO:0005524">
    <property type="term" value="F:ATP binding"/>
    <property type="evidence" value="ECO:0007669"/>
    <property type="project" value="UniProtKB-KW"/>
</dbReference>
<evidence type="ECO:0000256" key="3">
    <source>
        <dbReference type="ARBA" id="ARBA00022679"/>
    </source>
</evidence>
<evidence type="ECO:0000256" key="4">
    <source>
        <dbReference type="ARBA" id="ARBA00022695"/>
    </source>
</evidence>
<dbReference type="GeneID" id="26010860"/>
<evidence type="ECO:0000256" key="10">
    <source>
        <dbReference type="ARBA" id="ARBA00038276"/>
    </source>
</evidence>
<reference evidence="16" key="2">
    <citation type="submission" date="2015-05" db="EMBL/GenBank/DDBJ databases">
        <title>Complete genome sequence of Halanaeroarchaeum sulfurireducens type strain M27-SA2, a sulfate-reducer haloarchaeon from marine anoxic lake Medee.</title>
        <authorList>
            <person name="Messina E."/>
            <person name="Kublanov I.V."/>
            <person name="Toshchakov S."/>
            <person name="Arcadi E."/>
            <person name="La Spada G."/>
            <person name="La Cono V."/>
            <person name="Yakimov M.M."/>
        </authorList>
    </citation>
    <scope>NUCLEOTIDE SEQUENCE [LARGE SCALE GENOMIC DNA]</scope>
    <source>
        <strain evidence="16">M27-SA2</strain>
    </source>
</reference>
<keyword evidence="7" id="KW-0067">ATP-binding</keyword>
<evidence type="ECO:0000256" key="5">
    <source>
        <dbReference type="ARBA" id="ARBA00022723"/>
    </source>
</evidence>
<comment type="catalytic activity">
    <reaction evidence="11">
        <text>O-(5'-adenylyl)-L-tyrosyl-[protein] + ATP = O-[5'-(adenylyl-(5'-&gt;3')-adenylyl)]-L-tyrosyl-[protein] + diphosphate</text>
        <dbReference type="Rhea" id="RHEA:66528"/>
        <dbReference type="Rhea" id="RHEA-COMP:13846"/>
        <dbReference type="Rhea" id="RHEA-COMP:17046"/>
        <dbReference type="ChEBI" id="CHEBI:30616"/>
        <dbReference type="ChEBI" id="CHEBI:33019"/>
        <dbReference type="ChEBI" id="CHEBI:83624"/>
        <dbReference type="ChEBI" id="CHEBI:167160"/>
    </reaction>
</comment>
<keyword evidence="5" id="KW-0479">Metal-binding</keyword>
<dbReference type="STRING" id="1604004.HLASA_1520"/>
<comment type="catalytic activity">
    <reaction evidence="12">
        <text>L-tyrosyl-[protein] + ATP = O-(5'-adenylyl)-L-tyrosyl-[protein] + diphosphate</text>
        <dbReference type="Rhea" id="RHEA:54288"/>
        <dbReference type="Rhea" id="RHEA-COMP:10136"/>
        <dbReference type="Rhea" id="RHEA-COMP:13846"/>
        <dbReference type="ChEBI" id="CHEBI:30616"/>
        <dbReference type="ChEBI" id="CHEBI:33019"/>
        <dbReference type="ChEBI" id="CHEBI:46858"/>
        <dbReference type="ChEBI" id="CHEBI:83624"/>
        <dbReference type="EC" id="2.7.7.108"/>
    </reaction>
</comment>
<dbReference type="KEGG" id="hsu:HLASF_1533"/>
<dbReference type="Proteomes" id="UP000069906">
    <property type="component" value="Chromosome"/>
</dbReference>
<feature type="domain" description="Polymerase nucleotidyl transferase" evidence="13">
    <location>
        <begin position="14"/>
        <end position="95"/>
    </location>
</feature>
<keyword evidence="8" id="KW-0460">Magnesium</keyword>
<evidence type="ECO:0000256" key="6">
    <source>
        <dbReference type="ARBA" id="ARBA00022741"/>
    </source>
</evidence>
<dbReference type="InterPro" id="IPR043519">
    <property type="entry name" value="NT_sf"/>
</dbReference>
<dbReference type="EMBL" id="CP008874">
    <property type="protein sequence ID" value="AKH98012.1"/>
    <property type="molecule type" value="Genomic_DNA"/>
</dbReference>
<keyword evidence="4" id="KW-0548">Nucleotidyltransferase</keyword>
<dbReference type="AlphaFoldDB" id="A0A0F7PBE0"/>
<gene>
    <name evidence="15" type="ORF">HLASA_1520</name>
    <name evidence="14" type="ORF">HLASF_1533</name>
</gene>
<dbReference type="GO" id="GO:0070733">
    <property type="term" value="F:AMPylase activity"/>
    <property type="evidence" value="ECO:0007669"/>
    <property type="project" value="UniProtKB-EC"/>
</dbReference>
<dbReference type="RefSeq" id="WP_050048710.1">
    <property type="nucleotide sequence ID" value="NZ_CP008874.1"/>
</dbReference>
<dbReference type="PANTHER" id="PTHR33571:SF14">
    <property type="entry name" value="PROTEIN ADENYLYLTRANSFERASE MJ0435-RELATED"/>
    <property type="match status" value="1"/>
</dbReference>
<keyword evidence="6" id="KW-0547">Nucleotide-binding</keyword>
<comment type="similarity">
    <text evidence="10">Belongs to the MntA antitoxin family.</text>
</comment>
<dbReference type="KEGG" id="hsf:HLASA_1520"/>
<dbReference type="SUPFAM" id="SSF81301">
    <property type="entry name" value="Nucleotidyltransferase"/>
    <property type="match status" value="1"/>
</dbReference>
<reference evidence="15 16" key="3">
    <citation type="journal article" date="2016" name="Stand. Genomic Sci.">
        <title>Complete genome sequence of 'Halanaeroarchaeum sulfurireducens' M27-SA2, a sulfur-reducing and acetate-oxidizing haloarchaeon from the deep-sea hypersaline anoxic lake Medee.</title>
        <authorList>
            <person name="Messina E."/>
            <person name="Sorokin D.Y."/>
            <person name="Kublanov I.V."/>
            <person name="Toshchakov S."/>
            <person name="Lopatina A."/>
            <person name="Arcadi E."/>
            <person name="Smedile F."/>
            <person name="La Spada G."/>
            <person name="La Cono V."/>
            <person name="Yakimov M.M."/>
        </authorList>
    </citation>
    <scope>NUCLEOTIDE SEQUENCE [LARGE SCALE GENOMIC DNA]</scope>
    <source>
        <strain evidence="15 16">M27-SA2</strain>
    </source>
</reference>
<dbReference type="Gene3D" id="3.30.460.10">
    <property type="entry name" value="Beta Polymerase, domain 2"/>
    <property type="match status" value="1"/>
</dbReference>
<evidence type="ECO:0000256" key="11">
    <source>
        <dbReference type="ARBA" id="ARBA00047518"/>
    </source>
</evidence>
<protein>
    <recommendedName>
        <fullName evidence="9">protein adenylyltransferase</fullName>
        <ecNumber evidence="9">2.7.7.108</ecNumber>
    </recommendedName>
</protein>
<dbReference type="EMBL" id="CP011564">
    <property type="protein sequence ID" value="ALG82406.1"/>
    <property type="molecule type" value="Genomic_DNA"/>
</dbReference>
<keyword evidence="17" id="KW-1185">Reference proteome</keyword>
<reference evidence="14 17" key="1">
    <citation type="journal article" date="2015" name="ISME J.">
        <title>Elemental sulfur and acetate can support life of a novel strictly anaerobic haloarchaeon.</title>
        <authorList>
            <person name="Sorokin D.Y."/>
            <person name="Kublanov I.V."/>
            <person name="Gavrilov S.N."/>
            <person name="Rojo D."/>
            <person name="Roman P."/>
            <person name="Golyshin P.N."/>
            <person name="Slepak V.Z."/>
            <person name="Smedile F."/>
            <person name="Ferrer M."/>
            <person name="Messina E."/>
            <person name="La Cono V."/>
            <person name="Yakimov M.M."/>
        </authorList>
    </citation>
    <scope>NUCLEOTIDE SEQUENCE [LARGE SCALE GENOMIC DNA]</scope>
    <source>
        <strain evidence="14 17">HSR2</strain>
    </source>
</reference>
<dbReference type="Pfam" id="PF01909">
    <property type="entry name" value="NTP_transf_2"/>
    <property type="match status" value="1"/>
</dbReference>
<evidence type="ECO:0000313" key="16">
    <source>
        <dbReference type="Proteomes" id="UP000060390"/>
    </source>
</evidence>
<sequence length="97" mass="10985">MGDAEAIRTELAALKSELEGEYPIRDLGVFGSYARDEQGPESDLDVLVTFDRPVSLFELVRLENEISDRLDRDVDLVTRESLKPRIRSAVDEDVVYV</sequence>
<dbReference type="CDD" id="cd05403">
    <property type="entry name" value="NT_KNTase_like"/>
    <property type="match status" value="1"/>
</dbReference>
<keyword evidence="2" id="KW-1277">Toxin-antitoxin system</keyword>
<evidence type="ECO:0000313" key="14">
    <source>
        <dbReference type="EMBL" id="AKH98012.1"/>
    </source>
</evidence>
<organism evidence="14 17">
    <name type="scientific">Halanaeroarchaeum sulfurireducens</name>
    <dbReference type="NCBI Taxonomy" id="1604004"/>
    <lineage>
        <taxon>Archaea</taxon>
        <taxon>Methanobacteriati</taxon>
        <taxon>Methanobacteriota</taxon>
        <taxon>Stenosarchaea group</taxon>
        <taxon>Halobacteria</taxon>
        <taxon>Halobacteriales</taxon>
        <taxon>Halobacteriaceae</taxon>
        <taxon>Halanaeroarchaeum</taxon>
    </lineage>
</organism>
<dbReference type="InterPro" id="IPR002934">
    <property type="entry name" value="Polymerase_NTP_transf_dom"/>
</dbReference>
<evidence type="ECO:0000256" key="2">
    <source>
        <dbReference type="ARBA" id="ARBA00022649"/>
    </source>
</evidence>
<keyword evidence="3 14" id="KW-0808">Transferase</keyword>
<comment type="cofactor">
    <cofactor evidence="1">
        <name>Mg(2+)</name>
        <dbReference type="ChEBI" id="CHEBI:18420"/>
    </cofactor>
</comment>
<evidence type="ECO:0000256" key="1">
    <source>
        <dbReference type="ARBA" id="ARBA00001946"/>
    </source>
</evidence>
<proteinExistence type="inferred from homology"/>
<dbReference type="GO" id="GO:0046872">
    <property type="term" value="F:metal ion binding"/>
    <property type="evidence" value="ECO:0007669"/>
    <property type="project" value="UniProtKB-KW"/>
</dbReference>
<evidence type="ECO:0000256" key="12">
    <source>
        <dbReference type="ARBA" id="ARBA00048696"/>
    </source>
</evidence>
<dbReference type="PANTHER" id="PTHR33571">
    <property type="entry name" value="SSL8005 PROTEIN"/>
    <property type="match status" value="1"/>
</dbReference>
<dbReference type="EC" id="2.7.7.108" evidence="9"/>
<evidence type="ECO:0000256" key="9">
    <source>
        <dbReference type="ARBA" id="ARBA00034531"/>
    </source>
</evidence>
<evidence type="ECO:0000259" key="13">
    <source>
        <dbReference type="Pfam" id="PF01909"/>
    </source>
</evidence>
<name>A0A0F7PBE0_9EURY</name>
<evidence type="ECO:0000313" key="15">
    <source>
        <dbReference type="EMBL" id="ALG82406.1"/>
    </source>
</evidence>
<dbReference type="HOGENOM" id="CLU_130257_10_0_2"/>
<accession>A0A0F7PBE0</accession>
<dbReference type="InterPro" id="IPR052038">
    <property type="entry name" value="Type-VII_TA_antitoxin"/>
</dbReference>
<dbReference type="Proteomes" id="UP000060390">
    <property type="component" value="Chromosome"/>
</dbReference>